<organism evidence="2 3">
    <name type="scientific">Prunus yedoensis var. nudiflora</name>
    <dbReference type="NCBI Taxonomy" id="2094558"/>
    <lineage>
        <taxon>Eukaryota</taxon>
        <taxon>Viridiplantae</taxon>
        <taxon>Streptophyta</taxon>
        <taxon>Embryophyta</taxon>
        <taxon>Tracheophyta</taxon>
        <taxon>Spermatophyta</taxon>
        <taxon>Magnoliopsida</taxon>
        <taxon>eudicotyledons</taxon>
        <taxon>Gunneridae</taxon>
        <taxon>Pentapetalae</taxon>
        <taxon>rosids</taxon>
        <taxon>fabids</taxon>
        <taxon>Rosales</taxon>
        <taxon>Rosaceae</taxon>
        <taxon>Amygdaloideae</taxon>
        <taxon>Amygdaleae</taxon>
        <taxon>Prunus</taxon>
    </lineage>
</organism>
<proteinExistence type="predicted"/>
<comment type="caution">
    <text evidence="2">The sequence shown here is derived from an EMBL/GenBank/DDBJ whole genome shotgun (WGS) entry which is preliminary data.</text>
</comment>
<reference evidence="2 3" key="1">
    <citation type="submission" date="2018-02" db="EMBL/GenBank/DDBJ databases">
        <title>Draft genome of wild Prunus yedoensis var. nudiflora.</title>
        <authorList>
            <person name="Baek S."/>
            <person name="Kim J.-H."/>
            <person name="Choi K."/>
            <person name="Kim G.-B."/>
            <person name="Cho A."/>
            <person name="Jang H."/>
            <person name="Shin C.-H."/>
            <person name="Yu H.-J."/>
            <person name="Mun J.-H."/>
        </authorList>
    </citation>
    <scope>NUCLEOTIDE SEQUENCE [LARGE SCALE GENOMIC DNA]</scope>
    <source>
        <strain evidence="3">cv. Jeju island</strain>
        <tissue evidence="2">Leaf</tissue>
    </source>
</reference>
<protein>
    <submittedName>
        <fullName evidence="2">Uncharacterized protein</fullName>
    </submittedName>
</protein>
<evidence type="ECO:0000313" key="3">
    <source>
        <dbReference type="Proteomes" id="UP000250321"/>
    </source>
</evidence>
<feature type="compositionally biased region" description="Low complexity" evidence="1">
    <location>
        <begin position="21"/>
        <end position="37"/>
    </location>
</feature>
<dbReference type="AlphaFoldDB" id="A0A314V036"/>
<keyword evidence="3" id="KW-1185">Reference proteome</keyword>
<sequence length="102" mass="10341">MTSSSSPMLALRPSSSTAVCSRSTTGSSTSTSRSPSTMAFESPTPLQWIERGAGTTSFSGRAQRSSGTQCTQSPKPRDADNAGVVPPAEAVACVCSGSPPEV</sequence>
<evidence type="ECO:0000256" key="1">
    <source>
        <dbReference type="SAM" id="MobiDB-lite"/>
    </source>
</evidence>
<name>A0A314V036_PRUYE</name>
<dbReference type="EMBL" id="PJQY01002734">
    <property type="protein sequence ID" value="PQM43003.1"/>
    <property type="molecule type" value="Genomic_DNA"/>
</dbReference>
<feature type="region of interest" description="Disordered" evidence="1">
    <location>
        <begin position="1"/>
        <end position="84"/>
    </location>
</feature>
<feature type="compositionally biased region" description="Polar residues" evidence="1">
    <location>
        <begin position="54"/>
        <end position="74"/>
    </location>
</feature>
<dbReference type="Proteomes" id="UP000250321">
    <property type="component" value="Unassembled WGS sequence"/>
</dbReference>
<feature type="compositionally biased region" description="Polar residues" evidence="1">
    <location>
        <begin position="1"/>
        <end position="20"/>
    </location>
</feature>
<evidence type="ECO:0000313" key="2">
    <source>
        <dbReference type="EMBL" id="PQM43003.1"/>
    </source>
</evidence>
<accession>A0A314V036</accession>
<gene>
    <name evidence="2" type="ORF">Pyn_26473</name>
</gene>